<proteinExistence type="inferred from homology"/>
<evidence type="ECO:0000259" key="4">
    <source>
        <dbReference type="Pfam" id="PF00294"/>
    </source>
</evidence>
<dbReference type="InterPro" id="IPR029056">
    <property type="entry name" value="Ribokinase-like"/>
</dbReference>
<dbReference type="InterPro" id="IPR052700">
    <property type="entry name" value="Carb_kinase_PfkB-like"/>
</dbReference>
<dbReference type="GO" id="GO:0016301">
    <property type="term" value="F:kinase activity"/>
    <property type="evidence" value="ECO:0007669"/>
    <property type="project" value="UniProtKB-KW"/>
</dbReference>
<dbReference type="Gene3D" id="3.40.1190.20">
    <property type="match status" value="1"/>
</dbReference>
<dbReference type="InterPro" id="IPR011611">
    <property type="entry name" value="PfkB_dom"/>
</dbReference>
<dbReference type="EC" id="2.7.1.-" evidence="5"/>
<dbReference type="Pfam" id="PF00294">
    <property type="entry name" value="PfkB"/>
    <property type="match status" value="1"/>
</dbReference>
<feature type="domain" description="Carbohydrate kinase PfkB" evidence="4">
    <location>
        <begin position="36"/>
        <end position="296"/>
    </location>
</feature>
<dbReference type="PANTHER" id="PTHR43320:SF1">
    <property type="entry name" value="OS01G0105900 PROTEIN"/>
    <property type="match status" value="1"/>
</dbReference>
<dbReference type="SUPFAM" id="SSF53613">
    <property type="entry name" value="Ribokinase-like"/>
    <property type="match status" value="1"/>
</dbReference>
<keyword evidence="2 5" id="KW-0808">Transferase</keyword>
<keyword evidence="3 5" id="KW-0418">Kinase</keyword>
<organism evidence="5">
    <name type="scientific">bioreactor metagenome</name>
    <dbReference type="NCBI Taxonomy" id="1076179"/>
    <lineage>
        <taxon>unclassified sequences</taxon>
        <taxon>metagenomes</taxon>
        <taxon>ecological metagenomes</taxon>
    </lineage>
</organism>
<reference evidence="5" key="1">
    <citation type="submission" date="2019-08" db="EMBL/GenBank/DDBJ databases">
        <authorList>
            <person name="Kucharzyk K."/>
            <person name="Murdoch R.W."/>
            <person name="Higgins S."/>
            <person name="Loffler F."/>
        </authorList>
    </citation>
    <scope>NUCLEOTIDE SEQUENCE</scope>
</reference>
<accession>A0A645BR28</accession>
<evidence type="ECO:0000256" key="2">
    <source>
        <dbReference type="ARBA" id="ARBA00022679"/>
    </source>
</evidence>
<comment type="caution">
    <text evidence="5">The sequence shown here is derived from an EMBL/GenBank/DDBJ whole genome shotgun (WGS) entry which is preliminary data.</text>
</comment>
<dbReference type="EMBL" id="VSSQ01021908">
    <property type="protein sequence ID" value="MPM67816.1"/>
    <property type="molecule type" value="Genomic_DNA"/>
</dbReference>
<evidence type="ECO:0000313" key="5">
    <source>
        <dbReference type="EMBL" id="MPM67816.1"/>
    </source>
</evidence>
<dbReference type="InterPro" id="IPR002173">
    <property type="entry name" value="Carboh/pur_kinase_PfkB_CS"/>
</dbReference>
<dbReference type="CDD" id="cd01168">
    <property type="entry name" value="adenosine_kinase"/>
    <property type="match status" value="1"/>
</dbReference>
<dbReference type="AlphaFoldDB" id="A0A645BR28"/>
<dbReference type="PANTHER" id="PTHR43320">
    <property type="entry name" value="SUGAR KINASE"/>
    <property type="match status" value="1"/>
</dbReference>
<evidence type="ECO:0000256" key="3">
    <source>
        <dbReference type="ARBA" id="ARBA00022777"/>
    </source>
</evidence>
<gene>
    <name evidence="5" type="primary">ydjH_11</name>
    <name evidence="5" type="ORF">SDC9_114741</name>
</gene>
<protein>
    <submittedName>
        <fullName evidence="5">Putative sugar kinase YdjH</fullName>
        <ecNumber evidence="5">2.7.1.-</ecNumber>
    </submittedName>
</protein>
<comment type="similarity">
    <text evidence="1">Belongs to the carbohydrate kinase PfkB family.</text>
</comment>
<evidence type="ECO:0000256" key="1">
    <source>
        <dbReference type="ARBA" id="ARBA00010688"/>
    </source>
</evidence>
<dbReference type="PROSITE" id="PS00584">
    <property type="entry name" value="PFKB_KINASES_2"/>
    <property type="match status" value="1"/>
</dbReference>
<sequence length="311" mass="32446">MEEQFVSGIRGDKGGMVMVDGGELREILTRLGSVPVRRTPGGSAGNTVFDLARLAVPTALLGTVGDDADGEFYRAQLAAAGGSTHALRRSVSAATAACLCLVTPDAERTMRPALAAALEFDPAGVTEADFAGYTLAHIEGYILAHPEDKVEHLLKTAGAAGCMISLDLASFEVVNAFRPAILRLVEAYVDVVFANSDEADALLGALPPEEQLTRLQLLAPVAVVKMGEKGAWVGRGGEKSFAPAQKVAAVDTTAAGDSFAAGFLYGLLKGWDDARSARFGAAVAAETVQVFGAALPDDAWMRLRNLAQAQE</sequence>
<name>A0A645BR28_9ZZZZ</name>